<dbReference type="Gene3D" id="2.120.10.30">
    <property type="entry name" value="TolB, C-terminal domain"/>
    <property type="match status" value="1"/>
</dbReference>
<dbReference type="InterPro" id="IPR011042">
    <property type="entry name" value="6-blade_b-propeller_TolB-like"/>
</dbReference>
<gene>
    <name evidence="3" type="ordered locus">BMS_0891</name>
</gene>
<dbReference type="OrthoDB" id="9770043at2"/>
<keyword evidence="4" id="KW-1185">Reference proteome</keyword>
<evidence type="ECO:0000256" key="1">
    <source>
        <dbReference type="SAM" id="SignalP"/>
    </source>
</evidence>
<feature type="signal peptide" evidence="1">
    <location>
        <begin position="1"/>
        <end position="15"/>
    </location>
</feature>
<name>E1WX81_HALMS</name>
<sequence>MRALLLFLVSLSTLCAPTTKEVFKTNDIIWGFDFISKDRIIMSLKGGKIVEYDLKSKKSHSVDIPDVKVTGQGGLLDIRYFEVKGTPYLYYTYAKEVGDTVVTALARSKYSSFKTSGHKLLFTSKIHSSTGRHFGSRIERVGEDLFMSIGDRGERKYAQDLNYHNGKILRLTLEGKAAAKNPFASTKNALPEIWSYGHRNPQGLYYDESSKALYSCEFGPRGGDELNLIEEKKNYGWPVITYGKEYWGPSIGDEAKEGMEQPLTHWTPSISPSGMTKYTGDKNSKWKGSFFLATLGDTHLHRVEIDKKKVVKEERLLDSLGERIRNVRTGLDGELYISTDSGKILTVHQ</sequence>
<dbReference type="HOGENOM" id="CLU_012253_1_0_7"/>
<reference evidence="4" key="1">
    <citation type="journal article" date="2013" name="ISME J.">
        <title>A small predatory core genome in the divergent marine Bacteriovorax marinus SJ and the terrestrial Bdellovibrio bacteriovorus.</title>
        <authorList>
            <person name="Crossman L.C."/>
            <person name="Chen H."/>
            <person name="Cerdeno-Tarraga A.M."/>
            <person name="Brooks K."/>
            <person name="Quail M.A."/>
            <person name="Pineiro S.A."/>
            <person name="Hobley L."/>
            <person name="Sockett R.E."/>
            <person name="Bentley S.D."/>
            <person name="Parkhill J."/>
            <person name="Williams H.N."/>
            <person name="Stine O.C."/>
        </authorList>
    </citation>
    <scope>NUCLEOTIDE SEQUENCE [LARGE SCALE GENOMIC DNA]</scope>
    <source>
        <strain evidence="4">ATCC BAA-682 / DSM 15412 / SJ</strain>
    </source>
</reference>
<dbReference type="PANTHER" id="PTHR19328">
    <property type="entry name" value="HEDGEHOG-INTERACTING PROTEIN"/>
    <property type="match status" value="1"/>
</dbReference>
<dbReference type="EMBL" id="FQ312005">
    <property type="protein sequence ID" value="CBW25782.1"/>
    <property type="molecule type" value="Genomic_DNA"/>
</dbReference>
<evidence type="ECO:0000313" key="3">
    <source>
        <dbReference type="EMBL" id="CBW25782.1"/>
    </source>
</evidence>
<dbReference type="PANTHER" id="PTHR19328:SF75">
    <property type="entry name" value="ALDOSE SUGAR DEHYDROGENASE YLII"/>
    <property type="match status" value="1"/>
</dbReference>
<feature type="domain" description="Glucose/Sorbosone dehydrogenase" evidence="2">
    <location>
        <begin position="29"/>
        <end position="344"/>
    </location>
</feature>
<organism evidence="3 4">
    <name type="scientific">Halobacteriovorax marinus (strain ATCC BAA-682 / DSM 15412 / SJ)</name>
    <name type="common">Bacteriovorax marinus</name>
    <dbReference type="NCBI Taxonomy" id="862908"/>
    <lineage>
        <taxon>Bacteria</taxon>
        <taxon>Pseudomonadati</taxon>
        <taxon>Bdellovibrionota</taxon>
        <taxon>Bacteriovoracia</taxon>
        <taxon>Bacteriovoracales</taxon>
        <taxon>Halobacteriovoraceae</taxon>
        <taxon>Halobacteriovorax</taxon>
    </lineage>
</organism>
<dbReference type="SUPFAM" id="SSF50952">
    <property type="entry name" value="Soluble quinoprotein glucose dehydrogenase"/>
    <property type="match status" value="1"/>
</dbReference>
<evidence type="ECO:0000313" key="4">
    <source>
        <dbReference type="Proteomes" id="UP000008963"/>
    </source>
</evidence>
<feature type="chain" id="PRO_5012271591" evidence="1">
    <location>
        <begin position="16"/>
        <end position="349"/>
    </location>
</feature>
<protein>
    <submittedName>
        <fullName evidence="3">Exported protein</fullName>
    </submittedName>
</protein>
<dbReference type="KEGG" id="bmx:BMS_0891"/>
<dbReference type="RefSeq" id="WP_014243567.1">
    <property type="nucleotide sequence ID" value="NC_016620.1"/>
</dbReference>
<accession>E1WX81</accession>
<proteinExistence type="predicted"/>
<dbReference type="eggNOG" id="COG2133">
    <property type="taxonomic scope" value="Bacteria"/>
</dbReference>
<dbReference type="Proteomes" id="UP000008963">
    <property type="component" value="Chromosome"/>
</dbReference>
<evidence type="ECO:0000259" key="2">
    <source>
        <dbReference type="Pfam" id="PF07995"/>
    </source>
</evidence>
<dbReference type="STRING" id="862908.BMS_0891"/>
<dbReference type="Pfam" id="PF07995">
    <property type="entry name" value="GSDH"/>
    <property type="match status" value="1"/>
</dbReference>
<dbReference type="PATRIC" id="fig|862908.3.peg.849"/>
<dbReference type="InterPro" id="IPR012938">
    <property type="entry name" value="Glc/Sorbosone_DH"/>
</dbReference>
<dbReference type="InterPro" id="IPR011041">
    <property type="entry name" value="Quinoprot_gluc/sorb_DH_b-prop"/>
</dbReference>
<dbReference type="AlphaFoldDB" id="E1WX81"/>
<keyword evidence="1" id="KW-0732">Signal</keyword>